<proteinExistence type="inferred from homology"/>
<evidence type="ECO:0000256" key="8">
    <source>
        <dbReference type="ARBA" id="ARBA00022842"/>
    </source>
</evidence>
<dbReference type="GO" id="GO:0007004">
    <property type="term" value="P:telomere maintenance via telomerase"/>
    <property type="evidence" value="ECO:0007669"/>
    <property type="project" value="TreeGrafter"/>
</dbReference>
<dbReference type="EMBL" id="CH476739">
    <property type="protein sequence ID" value="EIE86099.1"/>
    <property type="molecule type" value="Genomic_DNA"/>
</dbReference>
<comment type="catalytic activity">
    <reaction evidence="12 13">
        <text>DNA(n) + a 2'-deoxyribonucleoside 5'-triphosphate = DNA(n+1) + diphosphate</text>
        <dbReference type="Rhea" id="RHEA:22508"/>
        <dbReference type="Rhea" id="RHEA-COMP:17339"/>
        <dbReference type="Rhea" id="RHEA-COMP:17340"/>
        <dbReference type="ChEBI" id="CHEBI:33019"/>
        <dbReference type="ChEBI" id="CHEBI:61560"/>
        <dbReference type="ChEBI" id="CHEBI:173112"/>
        <dbReference type="EC" id="2.7.7.49"/>
    </reaction>
</comment>
<dbReference type="GO" id="GO:0042162">
    <property type="term" value="F:telomeric DNA binding"/>
    <property type="evidence" value="ECO:0007669"/>
    <property type="project" value="TreeGrafter"/>
</dbReference>
<sequence>MQALRWVFHDFISIFIRYFFYVTEFSNEASKLFYFRKDVWYRITQPFITTVIHSNNYHLINPSDIQSLKLGVSNVRIVPKKQGFRLITNLQNTEQHPESVGSAVQYHQLLYFVKVDIASCFDTIDQDVLLQSLKDTLKSDKYIYRYIHICNLSSGGITTKGSKIIGTPE</sequence>
<keyword evidence="4 13" id="KW-0158">Chromosome</keyword>
<comment type="similarity">
    <text evidence="1 13">Belongs to the reverse transcriptase family. Telomerase subfamily.</text>
</comment>
<evidence type="ECO:0000256" key="10">
    <source>
        <dbReference type="ARBA" id="ARBA00022918"/>
    </source>
</evidence>
<dbReference type="VEuPathDB" id="FungiDB:RO3G_10810"/>
<dbReference type="AlphaFoldDB" id="I1CCB9"/>
<gene>
    <name evidence="15" type="ORF">RO3G_10810</name>
</gene>
<evidence type="ECO:0000256" key="4">
    <source>
        <dbReference type="ARBA" id="ARBA00022454"/>
    </source>
</evidence>
<dbReference type="InterPro" id="IPR021891">
    <property type="entry name" value="Telomerase_RBD"/>
</dbReference>
<comment type="function">
    <text evidence="13">Telomerase is a ribonucleoprotein enzyme essential for the replication of chromosome termini in most eukaryotes. It elongates telomeres. It is a reverse transcriptase that adds simple sequence repeats to chromosome ends by copying a template sequence within the RNA component of the enzyme.</text>
</comment>
<evidence type="ECO:0000256" key="5">
    <source>
        <dbReference type="ARBA" id="ARBA00022679"/>
    </source>
</evidence>
<evidence type="ECO:0000313" key="16">
    <source>
        <dbReference type="Proteomes" id="UP000009138"/>
    </source>
</evidence>
<dbReference type="GO" id="GO:0046872">
    <property type="term" value="F:metal ion binding"/>
    <property type="evidence" value="ECO:0007669"/>
    <property type="project" value="UniProtKB-KW"/>
</dbReference>
<keyword evidence="11 13" id="KW-0539">Nucleus</keyword>
<dbReference type="GO" id="GO:0000781">
    <property type="term" value="C:chromosome, telomeric region"/>
    <property type="evidence" value="ECO:0007669"/>
    <property type="project" value="UniProtKB-SubCell"/>
</dbReference>
<feature type="domain" description="Reverse transcriptase" evidence="14">
    <location>
        <begin position="1"/>
        <end position="169"/>
    </location>
</feature>
<keyword evidence="8 13" id="KW-0460">Magnesium</keyword>
<dbReference type="GeneID" id="93617775"/>
<dbReference type="eggNOG" id="KOG1005">
    <property type="taxonomic scope" value="Eukaryota"/>
</dbReference>
<accession>I1CCB9</accession>
<protein>
    <recommendedName>
        <fullName evidence="3 13">Telomerase reverse transcriptase</fullName>
        <ecNumber evidence="2 13">2.7.7.49</ecNumber>
    </recommendedName>
    <alternativeName>
        <fullName evidence="13">Telomerase catalytic subunit</fullName>
    </alternativeName>
</protein>
<dbReference type="EC" id="2.7.7.49" evidence="2 13"/>
<evidence type="ECO:0000256" key="12">
    <source>
        <dbReference type="ARBA" id="ARBA00048173"/>
    </source>
</evidence>
<dbReference type="InParanoid" id="I1CCB9"/>
<dbReference type="Proteomes" id="UP000009138">
    <property type="component" value="Unassembled WGS sequence"/>
</dbReference>
<evidence type="ECO:0000256" key="7">
    <source>
        <dbReference type="ARBA" id="ARBA00022723"/>
    </source>
</evidence>
<comment type="subcellular location">
    <subcellularLocation>
        <location evidence="13">Nucleus</location>
    </subcellularLocation>
    <subcellularLocation>
        <location evidence="13">Chromosome</location>
        <location evidence="13">Telomere</location>
    </subcellularLocation>
</comment>
<dbReference type="InterPro" id="IPR003545">
    <property type="entry name" value="Telomerase_RT"/>
</dbReference>
<keyword evidence="6 13" id="KW-0548">Nucleotidyltransferase</keyword>
<evidence type="ECO:0000256" key="13">
    <source>
        <dbReference type="RuleBase" id="RU365061"/>
    </source>
</evidence>
<dbReference type="GO" id="GO:0070034">
    <property type="term" value="F:telomerase RNA binding"/>
    <property type="evidence" value="ECO:0007669"/>
    <property type="project" value="TreeGrafter"/>
</dbReference>
<keyword evidence="9 13" id="KW-0779">Telomere</keyword>
<name>I1CCB9_RHIO9</name>
<dbReference type="Gene3D" id="1.10.132.70">
    <property type="match status" value="1"/>
</dbReference>
<dbReference type="Pfam" id="PF12009">
    <property type="entry name" value="Telomerase_RBD"/>
    <property type="match status" value="1"/>
</dbReference>
<reference evidence="15 16" key="1">
    <citation type="journal article" date="2009" name="PLoS Genet.">
        <title>Genomic analysis of the basal lineage fungus Rhizopus oryzae reveals a whole-genome duplication.</title>
        <authorList>
            <person name="Ma L.-J."/>
            <person name="Ibrahim A.S."/>
            <person name="Skory C."/>
            <person name="Grabherr M.G."/>
            <person name="Burger G."/>
            <person name="Butler M."/>
            <person name="Elias M."/>
            <person name="Idnurm A."/>
            <person name="Lang B.F."/>
            <person name="Sone T."/>
            <person name="Abe A."/>
            <person name="Calvo S.E."/>
            <person name="Corrochano L.M."/>
            <person name="Engels R."/>
            <person name="Fu J."/>
            <person name="Hansberg W."/>
            <person name="Kim J.-M."/>
            <person name="Kodira C.D."/>
            <person name="Koehrsen M.J."/>
            <person name="Liu B."/>
            <person name="Miranda-Saavedra D."/>
            <person name="O'Leary S."/>
            <person name="Ortiz-Castellanos L."/>
            <person name="Poulter R."/>
            <person name="Rodriguez-Romero J."/>
            <person name="Ruiz-Herrera J."/>
            <person name="Shen Y.-Q."/>
            <person name="Zeng Q."/>
            <person name="Galagan J."/>
            <person name="Birren B.W."/>
            <person name="Cuomo C.A."/>
            <person name="Wickes B.L."/>
        </authorList>
    </citation>
    <scope>NUCLEOTIDE SEQUENCE [LARGE SCALE GENOMIC DNA]</scope>
    <source>
        <strain evidence="16">RA 99-880 / ATCC MYA-4621 / FGSC 9543 / NRRL 43880</strain>
    </source>
</reference>
<dbReference type="GO" id="GO:0003720">
    <property type="term" value="F:telomerase activity"/>
    <property type="evidence" value="ECO:0007669"/>
    <property type="project" value="InterPro"/>
</dbReference>
<evidence type="ECO:0000256" key="9">
    <source>
        <dbReference type="ARBA" id="ARBA00022895"/>
    </source>
</evidence>
<keyword evidence="10 13" id="KW-0695">RNA-directed DNA polymerase</keyword>
<evidence type="ECO:0000256" key="2">
    <source>
        <dbReference type="ARBA" id="ARBA00012493"/>
    </source>
</evidence>
<dbReference type="PROSITE" id="PS50878">
    <property type="entry name" value="RT_POL"/>
    <property type="match status" value="1"/>
</dbReference>
<keyword evidence="7 13" id="KW-0479">Metal-binding</keyword>
<evidence type="ECO:0000256" key="3">
    <source>
        <dbReference type="ARBA" id="ARBA00016182"/>
    </source>
</evidence>
<dbReference type="OrthoDB" id="2289814at2759"/>
<dbReference type="RefSeq" id="XP_067521495.1">
    <property type="nucleotide sequence ID" value="XM_067665394.1"/>
</dbReference>
<dbReference type="PANTHER" id="PTHR12066">
    <property type="entry name" value="TELOMERASE REVERSE TRANSCRIPTASE"/>
    <property type="match status" value="1"/>
</dbReference>
<evidence type="ECO:0000256" key="1">
    <source>
        <dbReference type="ARBA" id="ARBA00008001"/>
    </source>
</evidence>
<dbReference type="PANTHER" id="PTHR12066:SF0">
    <property type="entry name" value="TELOMERASE REVERSE TRANSCRIPTASE"/>
    <property type="match status" value="1"/>
</dbReference>
<evidence type="ECO:0000256" key="6">
    <source>
        <dbReference type="ARBA" id="ARBA00022695"/>
    </source>
</evidence>
<dbReference type="InterPro" id="IPR000477">
    <property type="entry name" value="RT_dom"/>
</dbReference>
<dbReference type="STRING" id="246409.I1CCB9"/>
<dbReference type="GO" id="GO:0000333">
    <property type="term" value="C:telomerase catalytic core complex"/>
    <property type="evidence" value="ECO:0007669"/>
    <property type="project" value="TreeGrafter"/>
</dbReference>
<organism evidence="15 16">
    <name type="scientific">Rhizopus delemar (strain RA 99-880 / ATCC MYA-4621 / FGSC 9543 / NRRL 43880)</name>
    <name type="common">Mucormycosis agent</name>
    <name type="synonym">Rhizopus arrhizus var. delemar</name>
    <dbReference type="NCBI Taxonomy" id="246409"/>
    <lineage>
        <taxon>Eukaryota</taxon>
        <taxon>Fungi</taxon>
        <taxon>Fungi incertae sedis</taxon>
        <taxon>Mucoromycota</taxon>
        <taxon>Mucoromycotina</taxon>
        <taxon>Mucoromycetes</taxon>
        <taxon>Mucorales</taxon>
        <taxon>Mucorineae</taxon>
        <taxon>Rhizopodaceae</taxon>
        <taxon>Rhizopus</taxon>
    </lineage>
</organism>
<keyword evidence="5 13" id="KW-0808">Transferase</keyword>
<evidence type="ECO:0000259" key="14">
    <source>
        <dbReference type="PROSITE" id="PS50878"/>
    </source>
</evidence>
<keyword evidence="16" id="KW-1185">Reference proteome</keyword>
<evidence type="ECO:0000313" key="15">
    <source>
        <dbReference type="EMBL" id="EIE86099.1"/>
    </source>
</evidence>
<evidence type="ECO:0000256" key="11">
    <source>
        <dbReference type="ARBA" id="ARBA00023242"/>
    </source>
</evidence>